<keyword evidence="4 6" id="KW-1133">Transmembrane helix</keyword>
<protein>
    <recommendedName>
        <fullName evidence="6">SURF1-like protein</fullName>
    </recommendedName>
</protein>
<keyword evidence="3 6" id="KW-0812">Transmembrane</keyword>
<dbReference type="RefSeq" id="WP_301589699.1">
    <property type="nucleotide sequence ID" value="NZ_JAPFQI010000005.1"/>
</dbReference>
<feature type="transmembrane region" description="Helical" evidence="6">
    <location>
        <begin position="220"/>
        <end position="241"/>
    </location>
</feature>
<dbReference type="EMBL" id="JAPFQI010000005">
    <property type="protein sequence ID" value="MCW8085751.1"/>
    <property type="molecule type" value="Genomic_DNA"/>
</dbReference>
<sequence>MIRPASLRGGRPWRALILPSFLALPVLALLLGLGTWQVQRLAWKTALLEELAERQSRPAIEAPTQPDPFAAVSATGRFRPGAEAFLGLEVRGSLLGGSLLAILDREGAPPLLVNRGWAPFEGGRVERPEGVVTVTGYARPGERRGLITPRDNPAERRFLHFDPVAIAATLGAPNAPPYALVVVEPGPATTPSGFGAAPPPARATLPDPATGFPSPNNPHLGYALTWFGLAIGWVVIFGLWAHRRLREPA</sequence>
<evidence type="ECO:0000256" key="5">
    <source>
        <dbReference type="ARBA" id="ARBA00023136"/>
    </source>
</evidence>
<evidence type="ECO:0000256" key="6">
    <source>
        <dbReference type="RuleBase" id="RU363076"/>
    </source>
</evidence>
<evidence type="ECO:0000313" key="7">
    <source>
        <dbReference type="EMBL" id="MCW8085751.1"/>
    </source>
</evidence>
<dbReference type="PANTHER" id="PTHR23427">
    <property type="entry name" value="SURFEIT LOCUS PROTEIN"/>
    <property type="match status" value="1"/>
</dbReference>
<comment type="similarity">
    <text evidence="2 6">Belongs to the SURF1 family.</text>
</comment>
<evidence type="ECO:0000256" key="2">
    <source>
        <dbReference type="ARBA" id="ARBA00007165"/>
    </source>
</evidence>
<keyword evidence="6" id="KW-1003">Cell membrane</keyword>
<comment type="caution">
    <text evidence="6">Lacks conserved residue(s) required for the propagation of feature annotation.</text>
</comment>
<evidence type="ECO:0000256" key="3">
    <source>
        <dbReference type="ARBA" id="ARBA00022692"/>
    </source>
</evidence>
<gene>
    <name evidence="7" type="ORF">OF850_08955</name>
</gene>
<proteinExistence type="inferred from homology"/>
<keyword evidence="8" id="KW-1185">Reference proteome</keyword>
<evidence type="ECO:0000256" key="4">
    <source>
        <dbReference type="ARBA" id="ARBA00022989"/>
    </source>
</evidence>
<evidence type="ECO:0000313" key="8">
    <source>
        <dbReference type="Proteomes" id="UP001526430"/>
    </source>
</evidence>
<dbReference type="PROSITE" id="PS50895">
    <property type="entry name" value="SURF1"/>
    <property type="match status" value="1"/>
</dbReference>
<dbReference type="InterPro" id="IPR002994">
    <property type="entry name" value="Surf1/Shy1"/>
</dbReference>
<dbReference type="CDD" id="cd06662">
    <property type="entry name" value="SURF1"/>
    <property type="match status" value="1"/>
</dbReference>
<comment type="caution">
    <text evidence="7">The sequence shown here is derived from an EMBL/GenBank/DDBJ whole genome shotgun (WGS) entry which is preliminary data.</text>
</comment>
<dbReference type="InterPro" id="IPR045214">
    <property type="entry name" value="Surf1/Surf4"/>
</dbReference>
<dbReference type="PANTHER" id="PTHR23427:SF2">
    <property type="entry name" value="SURFEIT LOCUS PROTEIN 1"/>
    <property type="match status" value="1"/>
</dbReference>
<dbReference type="Pfam" id="PF02104">
    <property type="entry name" value="SURF1"/>
    <property type="match status" value="1"/>
</dbReference>
<accession>A0ABT3NUB6</accession>
<name>A0ABT3NUB6_9PROT</name>
<organism evidence="7 8">
    <name type="scientific">Sabulicella glaciei</name>
    <dbReference type="NCBI Taxonomy" id="2984948"/>
    <lineage>
        <taxon>Bacteria</taxon>
        <taxon>Pseudomonadati</taxon>
        <taxon>Pseudomonadota</taxon>
        <taxon>Alphaproteobacteria</taxon>
        <taxon>Acetobacterales</taxon>
        <taxon>Acetobacteraceae</taxon>
        <taxon>Sabulicella</taxon>
    </lineage>
</organism>
<comment type="subcellular location">
    <subcellularLocation>
        <location evidence="6">Cell membrane</location>
        <topology evidence="6">Multi-pass membrane protein</topology>
    </subcellularLocation>
    <subcellularLocation>
        <location evidence="1">Membrane</location>
    </subcellularLocation>
</comment>
<dbReference type="Proteomes" id="UP001526430">
    <property type="component" value="Unassembled WGS sequence"/>
</dbReference>
<evidence type="ECO:0000256" key="1">
    <source>
        <dbReference type="ARBA" id="ARBA00004370"/>
    </source>
</evidence>
<keyword evidence="5 6" id="KW-0472">Membrane</keyword>
<reference evidence="7 8" key="1">
    <citation type="submission" date="2022-10" db="EMBL/GenBank/DDBJ databases">
        <title>Roseococcus glaciei nov., sp. nov., isolated from glacier.</title>
        <authorList>
            <person name="Liu Q."/>
            <person name="Xin Y.-H."/>
        </authorList>
    </citation>
    <scope>NUCLEOTIDE SEQUENCE [LARGE SCALE GENOMIC DNA]</scope>
    <source>
        <strain evidence="7 8">MDT2-1-1</strain>
    </source>
</reference>